<dbReference type="PANTHER" id="PTHR21659">
    <property type="entry name" value="HYDROPHOBIC PROTEIN RCI2 LOW TEMPERATURE AND SALT RESPONSIVE PROTEIN LTI6 -RELATED"/>
    <property type="match status" value="1"/>
</dbReference>
<dbReference type="GO" id="GO:0016020">
    <property type="term" value="C:membrane"/>
    <property type="evidence" value="ECO:0007669"/>
    <property type="project" value="UniProtKB-SubCell"/>
</dbReference>
<protein>
    <submittedName>
        <fullName evidence="7">Proteolipid membrane potential modulator</fullName>
    </submittedName>
</protein>
<dbReference type="Proteomes" id="UP000320672">
    <property type="component" value="Chromosome"/>
</dbReference>
<evidence type="ECO:0000256" key="6">
    <source>
        <dbReference type="SAM" id="Phobius"/>
    </source>
</evidence>
<feature type="transmembrane region" description="Helical" evidence="6">
    <location>
        <begin position="27"/>
        <end position="50"/>
    </location>
</feature>
<keyword evidence="8" id="KW-1185">Reference proteome</keyword>
<sequence>MNFIRLLIVFILPPVSVWMQFGISKYFWINCLLTLLGFVPGVLHAAYIMASRPPGLTRLN</sequence>
<dbReference type="OrthoDB" id="9810121at2"/>
<name>A0A517MD70_9BACT</name>
<evidence type="ECO:0000256" key="3">
    <source>
        <dbReference type="ARBA" id="ARBA00022692"/>
    </source>
</evidence>
<keyword evidence="4 6" id="KW-1133">Transmembrane helix</keyword>
<dbReference type="PANTHER" id="PTHR21659:SF42">
    <property type="entry name" value="UPF0057 MEMBRANE PROTEIN ZK632.10-RELATED"/>
    <property type="match status" value="1"/>
</dbReference>
<dbReference type="RefSeq" id="WP_145351019.1">
    <property type="nucleotide sequence ID" value="NZ_CP036262.1"/>
</dbReference>
<reference evidence="7 8" key="1">
    <citation type="submission" date="2019-02" db="EMBL/GenBank/DDBJ databases">
        <title>Deep-cultivation of Planctomycetes and their phenomic and genomic characterization uncovers novel biology.</title>
        <authorList>
            <person name="Wiegand S."/>
            <person name="Jogler M."/>
            <person name="Boedeker C."/>
            <person name="Pinto D."/>
            <person name="Vollmers J."/>
            <person name="Rivas-Marin E."/>
            <person name="Kohn T."/>
            <person name="Peeters S.H."/>
            <person name="Heuer A."/>
            <person name="Rast P."/>
            <person name="Oberbeckmann S."/>
            <person name="Bunk B."/>
            <person name="Jeske O."/>
            <person name="Meyerdierks A."/>
            <person name="Storesund J.E."/>
            <person name="Kallscheuer N."/>
            <person name="Luecker S."/>
            <person name="Lage O.M."/>
            <person name="Pohl T."/>
            <person name="Merkel B.J."/>
            <person name="Hornburger P."/>
            <person name="Mueller R.-W."/>
            <person name="Bruemmer F."/>
            <person name="Labrenz M."/>
            <person name="Spormann A.M."/>
            <person name="Op den Camp H."/>
            <person name="Overmann J."/>
            <person name="Amann R."/>
            <person name="Jetten M.S.M."/>
            <person name="Mascher T."/>
            <person name="Medema M.H."/>
            <person name="Devos D.P."/>
            <person name="Kaster A.-K."/>
            <person name="Ovreas L."/>
            <person name="Rohde M."/>
            <person name="Galperin M.Y."/>
            <person name="Jogler C."/>
        </authorList>
    </citation>
    <scope>NUCLEOTIDE SEQUENCE [LARGE SCALE GENOMIC DNA]</scope>
    <source>
        <strain evidence="7 8">FF011L</strain>
    </source>
</reference>
<dbReference type="InterPro" id="IPR000612">
    <property type="entry name" value="PMP3"/>
</dbReference>
<dbReference type="AlphaFoldDB" id="A0A517MD70"/>
<comment type="similarity">
    <text evidence="2">Belongs to the UPF0057 (PMP3) family.</text>
</comment>
<accession>A0A517MD70</accession>
<organism evidence="7 8">
    <name type="scientific">Roseimaritima multifibrata</name>
    <dbReference type="NCBI Taxonomy" id="1930274"/>
    <lineage>
        <taxon>Bacteria</taxon>
        <taxon>Pseudomonadati</taxon>
        <taxon>Planctomycetota</taxon>
        <taxon>Planctomycetia</taxon>
        <taxon>Pirellulales</taxon>
        <taxon>Pirellulaceae</taxon>
        <taxon>Roseimaritima</taxon>
    </lineage>
</organism>
<gene>
    <name evidence="7" type="ORF">FF011L_15770</name>
</gene>
<comment type="subcellular location">
    <subcellularLocation>
        <location evidence="1">Membrane</location>
    </subcellularLocation>
</comment>
<evidence type="ECO:0000313" key="8">
    <source>
        <dbReference type="Proteomes" id="UP000320672"/>
    </source>
</evidence>
<dbReference type="EMBL" id="CP036262">
    <property type="protein sequence ID" value="QDS92828.1"/>
    <property type="molecule type" value="Genomic_DNA"/>
</dbReference>
<evidence type="ECO:0000313" key="7">
    <source>
        <dbReference type="EMBL" id="QDS92828.1"/>
    </source>
</evidence>
<evidence type="ECO:0000256" key="1">
    <source>
        <dbReference type="ARBA" id="ARBA00004370"/>
    </source>
</evidence>
<evidence type="ECO:0000256" key="5">
    <source>
        <dbReference type="ARBA" id="ARBA00023136"/>
    </source>
</evidence>
<dbReference type="Pfam" id="PF01679">
    <property type="entry name" value="Pmp3"/>
    <property type="match status" value="1"/>
</dbReference>
<keyword evidence="5 6" id="KW-0472">Membrane</keyword>
<dbReference type="KEGG" id="rml:FF011L_15770"/>
<evidence type="ECO:0000256" key="2">
    <source>
        <dbReference type="ARBA" id="ARBA00009530"/>
    </source>
</evidence>
<keyword evidence="3 6" id="KW-0812">Transmembrane</keyword>
<evidence type="ECO:0000256" key="4">
    <source>
        <dbReference type="ARBA" id="ARBA00022989"/>
    </source>
</evidence>
<proteinExistence type="inferred from homology"/>